<reference evidence="2" key="1">
    <citation type="journal article" date="2014" name="Int. J. Syst. Evol. Microbiol.">
        <title>Complete genome sequence of Corynebacterium casei LMG S-19264T (=DSM 44701T), isolated from a smear-ripened cheese.</title>
        <authorList>
            <consortium name="US DOE Joint Genome Institute (JGI-PGF)"/>
            <person name="Walter F."/>
            <person name="Albersmeier A."/>
            <person name="Kalinowski J."/>
            <person name="Ruckert C."/>
        </authorList>
    </citation>
    <scope>NUCLEOTIDE SEQUENCE</scope>
    <source>
        <strain evidence="2">KCTC 12344</strain>
    </source>
</reference>
<organism evidence="2 3">
    <name type="scientific">Pseudoduganella plicata</name>
    <dbReference type="NCBI Taxonomy" id="321984"/>
    <lineage>
        <taxon>Bacteria</taxon>
        <taxon>Pseudomonadati</taxon>
        <taxon>Pseudomonadota</taxon>
        <taxon>Betaproteobacteria</taxon>
        <taxon>Burkholderiales</taxon>
        <taxon>Oxalobacteraceae</taxon>
        <taxon>Telluria group</taxon>
        <taxon>Pseudoduganella</taxon>
    </lineage>
</organism>
<evidence type="ECO:0000256" key="1">
    <source>
        <dbReference type="SAM" id="MobiDB-lite"/>
    </source>
</evidence>
<accession>A0AA87Y2G8</accession>
<evidence type="ECO:0000313" key="3">
    <source>
        <dbReference type="Proteomes" id="UP000619512"/>
    </source>
</evidence>
<protein>
    <submittedName>
        <fullName evidence="2">Uncharacterized protein</fullName>
    </submittedName>
</protein>
<sequence>MARGILGTVGRDYQTVRGPPRQGKDNQWEAIVWGAELMQSRAVEYKGYEICLGSVYKDGEPLFHYYVPLGERDGGVEQGKRIIDQMGRERD</sequence>
<feature type="region of interest" description="Disordered" evidence="1">
    <location>
        <begin position="1"/>
        <end position="23"/>
    </location>
</feature>
<dbReference type="AlphaFoldDB" id="A0AA87Y2G8"/>
<name>A0AA87Y2G8_9BURK</name>
<dbReference type="Proteomes" id="UP000619512">
    <property type="component" value="Unassembled WGS sequence"/>
</dbReference>
<comment type="caution">
    <text evidence="2">The sequence shown here is derived from an EMBL/GenBank/DDBJ whole genome shotgun (WGS) entry which is preliminary data.</text>
</comment>
<gene>
    <name evidence="2" type="ORF">GCM10007388_20470</name>
</gene>
<proteinExistence type="predicted"/>
<reference evidence="2" key="2">
    <citation type="submission" date="2022-12" db="EMBL/GenBank/DDBJ databases">
        <authorList>
            <person name="Sun Q."/>
            <person name="Kim S."/>
        </authorList>
    </citation>
    <scope>NUCLEOTIDE SEQUENCE</scope>
    <source>
        <strain evidence="2">KCTC 12344</strain>
    </source>
</reference>
<dbReference type="EMBL" id="BMWW01000003">
    <property type="protein sequence ID" value="GGY87064.1"/>
    <property type="molecule type" value="Genomic_DNA"/>
</dbReference>
<evidence type="ECO:0000313" key="2">
    <source>
        <dbReference type="EMBL" id="GGY87064.1"/>
    </source>
</evidence>